<dbReference type="Proteomes" id="UP000298488">
    <property type="component" value="Unassembled WGS sequence"/>
</dbReference>
<name>A0A4R8VBP3_9MICO</name>
<dbReference type="InterPro" id="IPR037284">
    <property type="entry name" value="SUF_FeS_clus_asmbl_SufBD_sf"/>
</dbReference>
<dbReference type="SUPFAM" id="SSF101960">
    <property type="entry name" value="Stabilizer of iron transporter SufD"/>
    <property type="match status" value="1"/>
</dbReference>
<dbReference type="GO" id="GO:0016226">
    <property type="term" value="P:iron-sulfur cluster assembly"/>
    <property type="evidence" value="ECO:0007669"/>
    <property type="project" value="InterPro"/>
</dbReference>
<gene>
    <name evidence="3" type="primary">sufD</name>
    <name evidence="3" type="ORF">E3N84_01390</name>
</gene>
<dbReference type="OrthoDB" id="9803529at2"/>
<comment type="caution">
    <text evidence="3">The sequence shown here is derived from an EMBL/GenBank/DDBJ whole genome shotgun (WGS) entry which is preliminary data.</text>
</comment>
<dbReference type="PANTHER" id="PTHR43575">
    <property type="entry name" value="PROTEIN ABCI7, CHLOROPLASTIC"/>
    <property type="match status" value="1"/>
</dbReference>
<keyword evidence="4" id="KW-1185">Reference proteome</keyword>
<dbReference type="InterPro" id="IPR011542">
    <property type="entry name" value="SUF_FeS_clus_asmbl_SufD"/>
</dbReference>
<protein>
    <submittedName>
        <fullName evidence="3">Fe-S cluster assembly protein SufD</fullName>
    </submittedName>
</protein>
<dbReference type="Pfam" id="PF01458">
    <property type="entry name" value="SUFBD_core"/>
    <property type="match status" value="1"/>
</dbReference>
<accession>A0A4R8VBP3</accession>
<feature type="domain" description="SUF system FeS cluster assembly SufBD core" evidence="2">
    <location>
        <begin position="133"/>
        <end position="357"/>
    </location>
</feature>
<organism evidence="3 4">
    <name type="scientific">Terrimesophilobacter mesophilus</name>
    <dbReference type="NCBI Taxonomy" id="433647"/>
    <lineage>
        <taxon>Bacteria</taxon>
        <taxon>Bacillati</taxon>
        <taxon>Actinomycetota</taxon>
        <taxon>Actinomycetes</taxon>
        <taxon>Micrococcales</taxon>
        <taxon>Microbacteriaceae</taxon>
        <taxon>Terrimesophilobacter</taxon>
    </lineage>
</organism>
<reference evidence="3 4" key="1">
    <citation type="submission" date="2019-03" db="EMBL/GenBank/DDBJ databases">
        <title>Genomics of glacier-inhabiting Cryobacterium strains.</title>
        <authorList>
            <person name="Liu Q."/>
            <person name="Xin Y.-H."/>
        </authorList>
    </citation>
    <scope>NUCLEOTIDE SEQUENCE [LARGE SCALE GENOMIC DNA]</scope>
    <source>
        <strain evidence="3 4">CGMCC 1.10440</strain>
    </source>
</reference>
<dbReference type="RefSeq" id="WP_104094723.1">
    <property type="nucleotide sequence ID" value="NZ_JACHBP010000001.1"/>
</dbReference>
<dbReference type="AlphaFoldDB" id="A0A4R8VBP3"/>
<dbReference type="InterPro" id="IPR055346">
    <property type="entry name" value="Fe-S_cluster_assembly_SufBD"/>
</dbReference>
<evidence type="ECO:0000313" key="3">
    <source>
        <dbReference type="EMBL" id="TFB80684.1"/>
    </source>
</evidence>
<dbReference type="InterPro" id="IPR000825">
    <property type="entry name" value="SUF_FeS_clus_asmbl_SufBD_core"/>
</dbReference>
<comment type="similarity">
    <text evidence="1">Belongs to the iron-sulfur cluster assembly SufBD family.</text>
</comment>
<dbReference type="EMBL" id="SOFI01000003">
    <property type="protein sequence ID" value="TFB80684.1"/>
    <property type="molecule type" value="Genomic_DNA"/>
</dbReference>
<evidence type="ECO:0000259" key="2">
    <source>
        <dbReference type="Pfam" id="PF01458"/>
    </source>
</evidence>
<sequence length="387" mass="41757">MLDHSRLMSKQHSDGGWGLVPIQSRAGRFSSYDVADFEPVTTFDAEWKYTPIKSLGALLDGELDGSRYDFTIDADGVTAEWAARTDARIGSVSTPEERGSANAWTRFQDALVITVTGDEPVRATVARSALGTTARAAHTIIDAKPNSNGIVILDNSGEVHLSENVEISVGDGARLTVVSVQDWAPTGIHLATHFAKIGRDAFLKHVVVSLDGSIVRVNTNAHLVGEGGDVELLGVYFADAGQHFEQQVFIDHDAPHTKSRSSYRGALQGQDARAVWIGDVLIRPSAPGTDSYEENRNLLLTEGTRADSVPNLEIETGDIAGAGHASASGRFDDEQLFYLQSRGMPEEEARRLVVRAFLSAIIQKIGVPEIQERLEAAIEAELRGSAS</sequence>
<evidence type="ECO:0000256" key="1">
    <source>
        <dbReference type="ARBA" id="ARBA00043967"/>
    </source>
</evidence>
<evidence type="ECO:0000313" key="4">
    <source>
        <dbReference type="Proteomes" id="UP000298488"/>
    </source>
</evidence>
<dbReference type="NCBIfam" id="TIGR01981">
    <property type="entry name" value="sufD"/>
    <property type="match status" value="1"/>
</dbReference>
<proteinExistence type="inferred from homology"/>
<dbReference type="PANTHER" id="PTHR43575:SF1">
    <property type="entry name" value="PROTEIN ABCI7, CHLOROPLASTIC"/>
    <property type="match status" value="1"/>
</dbReference>